<name>A0A8K0C8D2_IGNLU</name>
<protein>
    <recommendedName>
        <fullName evidence="1">HAT C-terminal dimerisation domain-containing protein</fullName>
    </recommendedName>
</protein>
<accession>A0A8K0C8D2</accession>
<proteinExistence type="predicted"/>
<dbReference type="PANTHER" id="PTHR45749">
    <property type="match status" value="1"/>
</dbReference>
<evidence type="ECO:0000313" key="3">
    <source>
        <dbReference type="Proteomes" id="UP000801492"/>
    </source>
</evidence>
<keyword evidence="3" id="KW-1185">Reference proteome</keyword>
<feature type="domain" description="HAT C-terminal dimerisation" evidence="1">
    <location>
        <begin position="83"/>
        <end position="137"/>
    </location>
</feature>
<dbReference type="AlphaFoldDB" id="A0A8K0C8D2"/>
<evidence type="ECO:0000259" key="1">
    <source>
        <dbReference type="Pfam" id="PF05699"/>
    </source>
</evidence>
<dbReference type="Proteomes" id="UP000801492">
    <property type="component" value="Unassembled WGS sequence"/>
</dbReference>
<comment type="caution">
    <text evidence="2">The sequence shown here is derived from an EMBL/GenBank/DDBJ whole genome shotgun (WGS) entry which is preliminary data.</text>
</comment>
<dbReference type="Pfam" id="PF05699">
    <property type="entry name" value="Dimer_Tnp_hAT"/>
    <property type="match status" value="1"/>
</dbReference>
<evidence type="ECO:0000313" key="2">
    <source>
        <dbReference type="EMBL" id="KAF2880661.1"/>
    </source>
</evidence>
<gene>
    <name evidence="2" type="ORF">ILUMI_25500</name>
</gene>
<dbReference type="GO" id="GO:0046983">
    <property type="term" value="F:protein dimerization activity"/>
    <property type="evidence" value="ECO:0007669"/>
    <property type="project" value="InterPro"/>
</dbReference>
<dbReference type="PANTHER" id="PTHR45749:SF35">
    <property type="entry name" value="AC-LIKE TRANSPOSASE-RELATED"/>
    <property type="match status" value="1"/>
</dbReference>
<sequence>MSLNERFELLSSFNNNFGFLNKFCNLSEEDLVKNCKDLHLKLTDEKENESDIDGLELCNELKNLKLFSLPCKLQYLFENDLLSIFPNLTIALRILLILPVSVTSGERSFSKLKLIKSYLRSTMLQERLSGLATLAIECETLDEIKTEDIIKELAAVKSRKKI</sequence>
<dbReference type="InterPro" id="IPR008906">
    <property type="entry name" value="HATC_C_dom"/>
</dbReference>
<dbReference type="OrthoDB" id="6611240at2759"/>
<dbReference type="EMBL" id="VTPC01090932">
    <property type="protein sequence ID" value="KAF2880661.1"/>
    <property type="molecule type" value="Genomic_DNA"/>
</dbReference>
<organism evidence="2 3">
    <name type="scientific">Ignelater luminosus</name>
    <name type="common">Cucubano</name>
    <name type="synonym">Pyrophorus luminosus</name>
    <dbReference type="NCBI Taxonomy" id="2038154"/>
    <lineage>
        <taxon>Eukaryota</taxon>
        <taxon>Metazoa</taxon>
        <taxon>Ecdysozoa</taxon>
        <taxon>Arthropoda</taxon>
        <taxon>Hexapoda</taxon>
        <taxon>Insecta</taxon>
        <taxon>Pterygota</taxon>
        <taxon>Neoptera</taxon>
        <taxon>Endopterygota</taxon>
        <taxon>Coleoptera</taxon>
        <taxon>Polyphaga</taxon>
        <taxon>Elateriformia</taxon>
        <taxon>Elateroidea</taxon>
        <taxon>Elateridae</taxon>
        <taxon>Agrypninae</taxon>
        <taxon>Pyrophorini</taxon>
        <taxon>Ignelater</taxon>
    </lineage>
</organism>
<reference evidence="2" key="1">
    <citation type="submission" date="2019-08" db="EMBL/GenBank/DDBJ databases">
        <title>The genome of the North American firefly Photinus pyralis.</title>
        <authorList>
            <consortium name="Photinus pyralis genome working group"/>
            <person name="Fallon T.R."/>
            <person name="Sander Lower S.E."/>
            <person name="Weng J.-K."/>
        </authorList>
    </citation>
    <scope>NUCLEOTIDE SEQUENCE</scope>
    <source>
        <strain evidence="2">TRF0915ILg1</strain>
        <tissue evidence="2">Whole body</tissue>
    </source>
</reference>